<name>A0A1S4A017_TOBAC</name>
<evidence type="ECO:0000313" key="2">
    <source>
        <dbReference type="RefSeq" id="XP_016470037.1"/>
    </source>
</evidence>
<keyword evidence="1" id="KW-0732">Signal</keyword>
<proteinExistence type="predicted"/>
<feature type="signal peptide" evidence="1">
    <location>
        <begin position="1"/>
        <end position="17"/>
    </location>
</feature>
<dbReference type="AlphaFoldDB" id="A0A1S4A017"/>
<gene>
    <name evidence="2" type="primary">LOC107792339</name>
</gene>
<accession>A0A1S4A017</accession>
<sequence length="148" mass="16584">MATWVWLGVSPAGGVAGLGMVKQQWSWFSGSVRWWMTVWDDEAGGLFGRRARRDGGSRAAATAMDISLVVHDRKVSWWRGAGRLGSWWRAAAVEARSWAAAAAMVVSLVVHGCWTIGRCVVVREDGVSKGWRWLWHEGFLVVFHLFQR</sequence>
<feature type="chain" id="PRO_5010281087" evidence="1">
    <location>
        <begin position="18"/>
        <end position="148"/>
    </location>
</feature>
<protein>
    <submittedName>
        <fullName evidence="2">Uncharacterized protein</fullName>
    </submittedName>
</protein>
<organism evidence="2">
    <name type="scientific">Nicotiana tabacum</name>
    <name type="common">Common tobacco</name>
    <dbReference type="NCBI Taxonomy" id="4097"/>
    <lineage>
        <taxon>Eukaryota</taxon>
        <taxon>Viridiplantae</taxon>
        <taxon>Streptophyta</taxon>
        <taxon>Embryophyta</taxon>
        <taxon>Tracheophyta</taxon>
        <taxon>Spermatophyta</taxon>
        <taxon>Magnoliopsida</taxon>
        <taxon>eudicotyledons</taxon>
        <taxon>Gunneridae</taxon>
        <taxon>Pentapetalae</taxon>
        <taxon>asterids</taxon>
        <taxon>lamiids</taxon>
        <taxon>Solanales</taxon>
        <taxon>Solanaceae</taxon>
        <taxon>Nicotianoideae</taxon>
        <taxon>Nicotianeae</taxon>
        <taxon>Nicotiana</taxon>
    </lineage>
</organism>
<dbReference type="PaxDb" id="4097-A0A1S4A017"/>
<evidence type="ECO:0000256" key="1">
    <source>
        <dbReference type="SAM" id="SignalP"/>
    </source>
</evidence>
<reference evidence="2" key="1">
    <citation type="submission" date="2025-08" db="UniProtKB">
        <authorList>
            <consortium name="RefSeq"/>
        </authorList>
    </citation>
    <scope>IDENTIFICATION</scope>
</reference>
<dbReference type="RefSeq" id="XP_016470037.1">
    <property type="nucleotide sequence ID" value="XM_016614551.1"/>
</dbReference>
<dbReference type="KEGG" id="nta:107792339"/>